<dbReference type="Pfam" id="PF06169">
    <property type="entry name" value="DUF982"/>
    <property type="match status" value="1"/>
</dbReference>
<dbReference type="Proteomes" id="UP001320715">
    <property type="component" value="Unassembled WGS sequence"/>
</dbReference>
<keyword evidence="2" id="KW-1185">Reference proteome</keyword>
<dbReference type="InterPro" id="IPR010385">
    <property type="entry name" value="DUF982"/>
</dbReference>
<dbReference type="RefSeq" id="WP_252915776.1">
    <property type="nucleotide sequence ID" value="NZ_CP159480.1"/>
</dbReference>
<accession>A0ABT1CR35</accession>
<gene>
    <name evidence="1" type="ORF">GTW23_10810</name>
</gene>
<organism evidence="1 2">
    <name type="scientific">Hoeflea alexandrii</name>
    <dbReference type="NCBI Taxonomy" id="288436"/>
    <lineage>
        <taxon>Bacteria</taxon>
        <taxon>Pseudomonadati</taxon>
        <taxon>Pseudomonadota</taxon>
        <taxon>Alphaproteobacteria</taxon>
        <taxon>Hyphomicrobiales</taxon>
        <taxon>Rhizobiaceae</taxon>
        <taxon>Hoeflea</taxon>
    </lineage>
</organism>
<dbReference type="Gene3D" id="6.10.250.730">
    <property type="match status" value="1"/>
</dbReference>
<sequence>MRSTSWNTPLTIDDPETGLHKTVKSARQAKILLHRNWPDTHGSRYHVAEQACEEVISGKAPPRKARHALIAAAIEAHLHVS</sequence>
<proteinExistence type="predicted"/>
<name>A0ABT1CR35_9HYPH</name>
<dbReference type="EMBL" id="JAAAML010000002">
    <property type="protein sequence ID" value="MCO6408664.1"/>
    <property type="molecule type" value="Genomic_DNA"/>
</dbReference>
<reference evidence="1 2" key="1">
    <citation type="submission" date="2020-01" db="EMBL/GenBank/DDBJ databases">
        <title>Genomes of bacteria type strains.</title>
        <authorList>
            <person name="Chen J."/>
            <person name="Zhu S."/>
            <person name="Yang J."/>
        </authorList>
    </citation>
    <scope>NUCLEOTIDE SEQUENCE [LARGE SCALE GENOMIC DNA]</scope>
    <source>
        <strain evidence="1 2">DSM 16655</strain>
    </source>
</reference>
<evidence type="ECO:0000313" key="2">
    <source>
        <dbReference type="Proteomes" id="UP001320715"/>
    </source>
</evidence>
<protein>
    <submittedName>
        <fullName evidence="1">DUF982 domain-containing protein</fullName>
    </submittedName>
</protein>
<comment type="caution">
    <text evidence="1">The sequence shown here is derived from an EMBL/GenBank/DDBJ whole genome shotgun (WGS) entry which is preliminary data.</text>
</comment>
<evidence type="ECO:0000313" key="1">
    <source>
        <dbReference type="EMBL" id="MCO6408664.1"/>
    </source>
</evidence>